<feature type="region of interest" description="Disordered" evidence="1">
    <location>
        <begin position="790"/>
        <end position="814"/>
    </location>
</feature>
<feature type="region of interest" description="Disordered" evidence="1">
    <location>
        <begin position="381"/>
        <end position="472"/>
    </location>
</feature>
<feature type="compositionally biased region" description="Polar residues" evidence="1">
    <location>
        <begin position="1514"/>
        <end position="1529"/>
    </location>
</feature>
<feature type="compositionally biased region" description="Polar residues" evidence="1">
    <location>
        <begin position="312"/>
        <end position="333"/>
    </location>
</feature>
<feature type="compositionally biased region" description="Polar residues" evidence="1">
    <location>
        <begin position="794"/>
        <end position="814"/>
    </location>
</feature>
<protein>
    <recommendedName>
        <fullName evidence="2">DUF4739 domain-containing protein</fullName>
    </recommendedName>
</protein>
<feature type="compositionally biased region" description="Low complexity" evidence="1">
    <location>
        <begin position="562"/>
        <end position="591"/>
    </location>
</feature>
<dbReference type="Proteomes" id="UP000268350">
    <property type="component" value="Unassembled WGS sequence"/>
</dbReference>
<feature type="compositionally biased region" description="Low complexity" evidence="1">
    <location>
        <begin position="243"/>
        <end position="252"/>
    </location>
</feature>
<feature type="compositionally biased region" description="Low complexity" evidence="1">
    <location>
        <begin position="1069"/>
        <end position="1106"/>
    </location>
</feature>
<reference evidence="4" key="1">
    <citation type="submission" date="2018-01" db="EMBL/GenBank/DDBJ databases">
        <authorList>
            <person name="Alioto T."/>
            <person name="Alioto T."/>
        </authorList>
    </citation>
    <scope>NUCLEOTIDE SEQUENCE [LARGE SCALE GENOMIC DNA]</scope>
</reference>
<feature type="compositionally biased region" description="Low complexity" evidence="1">
    <location>
        <begin position="178"/>
        <end position="194"/>
    </location>
</feature>
<feature type="compositionally biased region" description="Basic and acidic residues" evidence="1">
    <location>
        <begin position="883"/>
        <end position="899"/>
    </location>
</feature>
<gene>
    <name evidence="3" type="ORF">DGUA_6G003631</name>
</gene>
<feature type="compositionally biased region" description="Polar residues" evidence="1">
    <location>
        <begin position="88"/>
        <end position="97"/>
    </location>
</feature>
<feature type="region of interest" description="Disordered" evidence="1">
    <location>
        <begin position="63"/>
        <end position="216"/>
    </location>
</feature>
<evidence type="ECO:0000313" key="4">
    <source>
        <dbReference type="Proteomes" id="UP000268350"/>
    </source>
</evidence>
<feature type="compositionally biased region" description="Polar residues" evidence="1">
    <location>
        <begin position="1369"/>
        <end position="1386"/>
    </location>
</feature>
<feature type="region of interest" description="Disordered" evidence="1">
    <location>
        <begin position="1416"/>
        <end position="1447"/>
    </location>
</feature>
<feature type="compositionally biased region" description="Low complexity" evidence="1">
    <location>
        <begin position="855"/>
        <end position="873"/>
    </location>
</feature>
<feature type="domain" description="DUF4739" evidence="2">
    <location>
        <begin position="800"/>
        <end position="1036"/>
    </location>
</feature>
<feature type="compositionally biased region" description="Polar residues" evidence="1">
    <location>
        <begin position="625"/>
        <end position="634"/>
    </location>
</feature>
<feature type="compositionally biased region" description="Low complexity" evidence="1">
    <location>
        <begin position="426"/>
        <end position="439"/>
    </location>
</feature>
<evidence type="ECO:0000259" key="2">
    <source>
        <dbReference type="Pfam" id="PF15893"/>
    </source>
</evidence>
<proteinExistence type="predicted"/>
<feature type="compositionally biased region" description="Low complexity" evidence="1">
    <location>
        <begin position="1434"/>
        <end position="1447"/>
    </location>
</feature>
<dbReference type="OrthoDB" id="6621371at2759"/>
<feature type="region of interest" description="Disordered" evidence="1">
    <location>
        <begin position="545"/>
        <end position="649"/>
    </location>
</feature>
<feature type="compositionally biased region" description="Polar residues" evidence="1">
    <location>
        <begin position="195"/>
        <end position="215"/>
    </location>
</feature>
<feature type="region of interest" description="Disordered" evidence="1">
    <location>
        <begin position="855"/>
        <end position="899"/>
    </location>
</feature>
<feature type="compositionally biased region" description="Basic and acidic residues" evidence="1">
    <location>
        <begin position="1258"/>
        <end position="1289"/>
    </location>
</feature>
<feature type="compositionally biased region" description="Low complexity" evidence="1">
    <location>
        <begin position="1210"/>
        <end position="1239"/>
    </location>
</feature>
<feature type="region of interest" description="Disordered" evidence="1">
    <location>
        <begin position="1210"/>
        <end position="1349"/>
    </location>
</feature>
<feature type="compositionally biased region" description="Low complexity" evidence="1">
    <location>
        <begin position="1469"/>
        <end position="1481"/>
    </location>
</feature>
<feature type="region of interest" description="Disordered" evidence="1">
    <location>
        <begin position="494"/>
        <end position="517"/>
    </location>
</feature>
<feature type="region of interest" description="Disordered" evidence="1">
    <location>
        <begin position="231"/>
        <end position="257"/>
    </location>
</feature>
<feature type="compositionally biased region" description="Polar residues" evidence="1">
    <location>
        <begin position="1416"/>
        <end position="1431"/>
    </location>
</feature>
<sequence length="1564" mass="168760">MFLLPFVKHYSVGQTSVQTIPRNGFDSDLDRSIDDTRMSSGLMSCVRENSPPLELELELDASADGPLSLPEGNISRSHGGPRSGPGPATSTPISSPGNDGHEPANAEQHLQQQQQQQQKRRRFHPLRNLRRIFRRRTINSSADSPTACQSPTPPGPGPGSCNTLPPPVSSSSEKNLRSVTAPASSAIASSSTSPQNHQSLGESYQTQSLPKSKSYGSHRDELLSVLLGKKRANKQAQHSSDHQQQQQQQQQQFPADAMYQTHRQQMGVGVAVFPETRSLSRSSYFSEQRHQQRHLQSVGDSSQELGVEREGNSNASTDSGGVTADISDSQRSLSEGRLLDVDGDYSRETLSQSHDSVFSESATASSLSNVLKAELTDVLRKRRNRPDASDEDLGLPRSPASPQRRVAGGQSRGAAPGHSQLRGHSQSEVSSLSLQSVNSAEETEDSQSHGHSQSHRYHSRVSTSSSVSMGSDILRPHHEDEVDAVGTERHRLSHAAAKHKMAIRPAKKKGPSRQHRRTLECSIPEANEDMQKTCPALRAVRDADLKSRTRSLPPKSLPAIVSSSSSSPSPSPSTTTITAAHCSSSSSSITTKRTKTIEQATRTTTSSSTSQIFGLRSPTTTTTTSINKKANTVLESRGESSTDGDDALAASESAESGLLRRLIHRNSKRSIARANDGLEDTDSSQSVAKKLQISSSCLDAAFREPLPIPDKSRTATIHQQNVEHVQESRQMIKREIHNEASHSHGHGRNAIVNNLGVGIGITAPPQMATKPKSGPAARQRYIPQELGASAPAATLSSSHSNDVTNLLSKSTRGNDTFQSTTLVLEQQVKAETTDRAHFERKPRIVGLSAFQQKLSRSSDSMGHNSSSSNSLETSTDEPSPLYYEEKQRKTVEKSRSFRNYQEERESVVESTVVHNHMPSLPDLSISFRLPSYYKQPSARSPPQSPRSPLSPNAKCVSLGFEINDNKLLQGRAESVGQLPALAKSSLQRSNKLLVQSSPGPANISQIEQNIDMIVKSPLVSVLRKSATVSAQLSEEQTTQTAKLQPERPRLLDLGKKNITSTAMAICSPSPASPLSKSAKLSHSPPTTPAKSSSSNYSNNNISCGSSRRNSSNVETPAEPEFMKIQLNRVDQASLHKKCNHLVLAKNLKSPSERSQSNDDLSSRRSSGASVEVVEQTGIPVGSSAVPLNLRQALEPNLGRQLRSVSASSVRTSFGSSSGSSEGLSSANTPATTPSTPKSNGIPVPKLEAAPREQQSSQKESKVNRLSLEERKRLFLNEERTERPAVEQRKQSIGKAETPPAVSGPAPATPPKTPELTEVNGNANPVVLRKKSFASCNGNPSPNKDDPTPELMKVFARRSLKVKDEEVVAPSQSVSKKISAPIGSQSVDSDKENQSNSEEKLDKLSPKYEAQISGEFTKTASQHPSNNRNSVDFRNLNTSSNHNNNNISSNLQKAVNGQQKVVTYLPPIKVSNGVRNSNNNGGAKPASDRMSLQMKQTTPATGSVPAVPQAAPHTTAASTAGSVTQATGAMSMSGKPIERSATVGEFKGIHQRRAEWEQRAKEALK</sequence>
<feature type="compositionally biased region" description="Polar residues" evidence="1">
    <location>
        <begin position="140"/>
        <end position="150"/>
    </location>
</feature>
<feature type="region of interest" description="Disordered" evidence="1">
    <location>
        <begin position="282"/>
        <end position="338"/>
    </location>
</feature>
<feature type="region of interest" description="Disordered" evidence="1">
    <location>
        <begin position="1362"/>
        <end position="1404"/>
    </location>
</feature>
<feature type="compositionally biased region" description="Basic residues" evidence="1">
    <location>
        <begin position="118"/>
        <end position="137"/>
    </location>
</feature>
<dbReference type="EMBL" id="OUUW01000001">
    <property type="protein sequence ID" value="SPP75753.1"/>
    <property type="molecule type" value="Genomic_DNA"/>
</dbReference>
<name>A0A3B0J6R4_DROGU</name>
<keyword evidence="4" id="KW-1185">Reference proteome</keyword>
<evidence type="ECO:0000256" key="1">
    <source>
        <dbReference type="SAM" id="MobiDB-lite"/>
    </source>
</evidence>
<dbReference type="OMA" id="ATSHEQN"/>
<feature type="compositionally biased region" description="Polar residues" evidence="1">
    <location>
        <begin position="294"/>
        <end position="304"/>
    </location>
</feature>
<accession>A0A3B0J6R4</accession>
<organism evidence="3 4">
    <name type="scientific">Drosophila guanche</name>
    <name type="common">Fruit fly</name>
    <dbReference type="NCBI Taxonomy" id="7266"/>
    <lineage>
        <taxon>Eukaryota</taxon>
        <taxon>Metazoa</taxon>
        <taxon>Ecdysozoa</taxon>
        <taxon>Arthropoda</taxon>
        <taxon>Hexapoda</taxon>
        <taxon>Insecta</taxon>
        <taxon>Pterygota</taxon>
        <taxon>Neoptera</taxon>
        <taxon>Endopterygota</taxon>
        <taxon>Diptera</taxon>
        <taxon>Brachycera</taxon>
        <taxon>Muscomorpha</taxon>
        <taxon>Ephydroidea</taxon>
        <taxon>Drosophilidae</taxon>
        <taxon>Drosophila</taxon>
        <taxon>Sophophora</taxon>
    </lineage>
</organism>
<dbReference type="STRING" id="7266.A0A3B0J6R4"/>
<feature type="region of interest" description="Disordered" evidence="1">
    <location>
        <begin position="1069"/>
        <end position="1115"/>
    </location>
</feature>
<feature type="region of interest" description="Disordered" evidence="1">
    <location>
        <begin position="1145"/>
        <end position="1172"/>
    </location>
</feature>
<dbReference type="Pfam" id="PF15893">
    <property type="entry name" value="DUF4739"/>
    <property type="match status" value="1"/>
</dbReference>
<feature type="region of interest" description="Disordered" evidence="1">
    <location>
        <begin position="1469"/>
        <end position="1545"/>
    </location>
</feature>
<dbReference type="InterPro" id="IPR031764">
    <property type="entry name" value="DUF4739"/>
</dbReference>
<feature type="compositionally biased region" description="Basic residues" evidence="1">
    <location>
        <begin position="494"/>
        <end position="516"/>
    </location>
</feature>
<evidence type="ECO:0000313" key="3">
    <source>
        <dbReference type="EMBL" id="SPP75753.1"/>
    </source>
</evidence>
<feature type="compositionally biased region" description="Polar residues" evidence="1">
    <location>
        <begin position="1148"/>
        <end position="1168"/>
    </location>
</feature>
<feature type="compositionally biased region" description="Basic and acidic residues" evidence="1">
    <location>
        <begin position="1387"/>
        <end position="1404"/>
    </location>
</feature>